<comment type="caution">
    <text evidence="4">The sequence shown here is derived from an EMBL/GenBank/DDBJ whole genome shotgun (WGS) entry which is preliminary data.</text>
</comment>
<evidence type="ECO:0000256" key="1">
    <source>
        <dbReference type="ARBA" id="ARBA00007441"/>
    </source>
</evidence>
<keyword evidence="2" id="KW-0663">Pyridoxal phosphate</keyword>
<dbReference type="GO" id="GO:0030170">
    <property type="term" value="F:pyridoxal phosphate binding"/>
    <property type="evidence" value="ECO:0007669"/>
    <property type="project" value="InterPro"/>
</dbReference>
<accession>A0AAN9YNT1</accession>
<keyword evidence="5" id="KW-1185">Reference proteome</keyword>
<gene>
    <name evidence="4" type="ORF">SLS62_004952</name>
</gene>
<sequence length="428" mass="46352">MVKIPPFAVEQWMDEYETTPGVLNISETCAASISVDQLVLLNRLKTLAPPPVDFGRAMTYGAIRGSEALRRGIAKTYSEDDDDGSPPPDQVAIQPDDVIVTQGAIGANYLVFYSLVGPGDHVVCVHPTYQQLYSVPASLGAEVSLWPLRAADGFVPDVAALEGLIRPNTKMIVINNPNNPTGAVIPRDVLARIADVARRHDIILFSDEVYRPLYHSLTIPTSTPPPSALALGYDRTVVTGSMSKAWALAGIRVGWLASRDGGILAAAAAARDYTAISVSQVDDQIAAYALGDDVRPQLRARNAALARDNLAMLDAFVAEHARLGLCEWVRPQAGTTAFVRFYRYESDDNNEGGKGERGRRPVDDVAFCRDLLETTKVMLVPGSRCFGGGGESGVQDFRGYVRFGYASETEVLEQALERLGAYVKKHLT</sequence>
<dbReference type="PROSITE" id="PS00105">
    <property type="entry name" value="AA_TRANSFER_CLASS_1"/>
    <property type="match status" value="1"/>
</dbReference>
<comment type="similarity">
    <text evidence="1">Belongs to the class-I pyridoxal-phosphate-dependent aminotransferase family.</text>
</comment>
<dbReference type="InterPro" id="IPR004838">
    <property type="entry name" value="NHTrfase_class1_PyrdxlP-BS"/>
</dbReference>
<dbReference type="AlphaFoldDB" id="A0AAN9YNT1"/>
<protein>
    <recommendedName>
        <fullName evidence="3">Aminotransferase class I/classII large domain-containing protein</fullName>
    </recommendedName>
</protein>
<dbReference type="PANTHER" id="PTHR43510:SF1">
    <property type="entry name" value="AMINOTRANSFERASE FUNCTION, HYPOTHETICAL (EUROFUNG)"/>
    <property type="match status" value="1"/>
</dbReference>
<dbReference type="Proteomes" id="UP001320420">
    <property type="component" value="Unassembled WGS sequence"/>
</dbReference>
<dbReference type="PANTHER" id="PTHR43510">
    <property type="entry name" value="AMINOTRANSFERASE FUNCTION, HYPOTHETICAL (EUROFUNG)"/>
    <property type="match status" value="1"/>
</dbReference>
<dbReference type="GO" id="GO:0003824">
    <property type="term" value="F:catalytic activity"/>
    <property type="evidence" value="ECO:0007669"/>
    <property type="project" value="InterPro"/>
</dbReference>
<dbReference type="InterPro" id="IPR015424">
    <property type="entry name" value="PyrdxlP-dep_Trfase"/>
</dbReference>
<evidence type="ECO:0000256" key="2">
    <source>
        <dbReference type="ARBA" id="ARBA00022898"/>
    </source>
</evidence>
<dbReference type="CDD" id="cd00609">
    <property type="entry name" value="AAT_like"/>
    <property type="match status" value="1"/>
</dbReference>
<dbReference type="Gene3D" id="3.40.640.10">
    <property type="entry name" value="Type I PLP-dependent aspartate aminotransferase-like (Major domain)"/>
    <property type="match status" value="1"/>
</dbReference>
<dbReference type="Pfam" id="PF00155">
    <property type="entry name" value="Aminotran_1_2"/>
    <property type="match status" value="1"/>
</dbReference>
<name>A0AAN9YNT1_9PEZI</name>
<evidence type="ECO:0000259" key="3">
    <source>
        <dbReference type="Pfam" id="PF00155"/>
    </source>
</evidence>
<feature type="domain" description="Aminotransferase class I/classII large" evidence="3">
    <location>
        <begin position="53"/>
        <end position="419"/>
    </location>
</feature>
<evidence type="ECO:0000313" key="5">
    <source>
        <dbReference type="Proteomes" id="UP001320420"/>
    </source>
</evidence>
<evidence type="ECO:0000313" key="4">
    <source>
        <dbReference type="EMBL" id="KAK7753003.1"/>
    </source>
</evidence>
<dbReference type="InterPro" id="IPR004839">
    <property type="entry name" value="Aminotransferase_I/II_large"/>
</dbReference>
<dbReference type="SUPFAM" id="SSF53383">
    <property type="entry name" value="PLP-dependent transferases"/>
    <property type="match status" value="1"/>
</dbReference>
<dbReference type="EMBL" id="JAKJXP020000032">
    <property type="protein sequence ID" value="KAK7753003.1"/>
    <property type="molecule type" value="Genomic_DNA"/>
</dbReference>
<dbReference type="Gene3D" id="3.90.1150.10">
    <property type="entry name" value="Aspartate Aminotransferase, domain 1"/>
    <property type="match status" value="1"/>
</dbReference>
<proteinExistence type="inferred from homology"/>
<reference evidence="4 5" key="1">
    <citation type="submission" date="2024-02" db="EMBL/GenBank/DDBJ databases">
        <title>De novo assembly and annotation of 12 fungi associated with fruit tree decline syndrome in Ontario, Canada.</title>
        <authorList>
            <person name="Sulman M."/>
            <person name="Ellouze W."/>
            <person name="Ilyukhin E."/>
        </authorList>
    </citation>
    <scope>NUCLEOTIDE SEQUENCE [LARGE SCALE GENOMIC DNA]</scope>
    <source>
        <strain evidence="4 5">M11/M66-122</strain>
    </source>
</reference>
<dbReference type="InterPro" id="IPR015422">
    <property type="entry name" value="PyrdxlP-dep_Trfase_small"/>
</dbReference>
<dbReference type="InterPro" id="IPR015421">
    <property type="entry name" value="PyrdxlP-dep_Trfase_major"/>
</dbReference>
<organism evidence="4 5">
    <name type="scientific">Diatrype stigma</name>
    <dbReference type="NCBI Taxonomy" id="117547"/>
    <lineage>
        <taxon>Eukaryota</taxon>
        <taxon>Fungi</taxon>
        <taxon>Dikarya</taxon>
        <taxon>Ascomycota</taxon>
        <taxon>Pezizomycotina</taxon>
        <taxon>Sordariomycetes</taxon>
        <taxon>Xylariomycetidae</taxon>
        <taxon>Xylariales</taxon>
        <taxon>Diatrypaceae</taxon>
        <taxon>Diatrype</taxon>
    </lineage>
</organism>